<feature type="region of interest" description="Disordered" evidence="1">
    <location>
        <begin position="302"/>
        <end position="350"/>
    </location>
</feature>
<keyword evidence="2" id="KW-1133">Transmembrane helix</keyword>
<proteinExistence type="predicted"/>
<feature type="region of interest" description="Disordered" evidence="1">
    <location>
        <begin position="1"/>
        <end position="36"/>
    </location>
</feature>
<name>A0A1I8F868_9PLAT</name>
<protein>
    <submittedName>
        <fullName evidence="4">G_PROTEIN_RECEP_F3_4 domain-containing protein</fullName>
    </submittedName>
</protein>
<evidence type="ECO:0000313" key="3">
    <source>
        <dbReference type="Proteomes" id="UP000095280"/>
    </source>
</evidence>
<accession>A0A1I8F868</accession>
<dbReference type="Pfam" id="PF03137">
    <property type="entry name" value="OATP"/>
    <property type="match status" value="1"/>
</dbReference>
<feature type="compositionally biased region" description="Basic and acidic residues" evidence="1">
    <location>
        <begin position="147"/>
        <end position="156"/>
    </location>
</feature>
<reference evidence="4" key="1">
    <citation type="submission" date="2016-11" db="UniProtKB">
        <authorList>
            <consortium name="WormBaseParasite"/>
        </authorList>
    </citation>
    <scope>IDENTIFICATION</scope>
</reference>
<feature type="region of interest" description="Disordered" evidence="1">
    <location>
        <begin position="463"/>
        <end position="514"/>
    </location>
</feature>
<keyword evidence="2" id="KW-0472">Membrane</keyword>
<sequence>MLDVKGLLRKPAKTTAPSGRDEAPAGGGSGNGGRATDFGQRVSLAGAFGPGIMISSLVSKGVPHVGDAHEPVPRRCQHDLGDGIPSLLFLFRCDKVDMVGPRQLEQDGQLAEMTCYDPASCPKYAYNPCAGRPQLHDPLPGRLHQTARPERYDSGKDSSSPTRPTRSRATRTASARTRPGRRASAHPSAANVYAYLVLFFCIRVVGTIAAVQFTLIMMNSREMKPLAMGSISFLFGLLGVITPPPESSFDTVCIVENPSSSGRSFCLFYDTDRFRQLVHGIGGCFQPQPLPVEKDEVTRQKLRRAQKAAEAGGGTGEELQRLPTSGSDRQPAPHSFQPHQTSQGGQQLGPQQLGCAFRAAASGGQLAGCRFLPRPWRRPAPARRPAASSPSATRGPSRTQAARWPAVPPFRLPVVQPDEALGDSGDSAASGLASAFVALAGRLPTSLRRDVGPRLLLANVLRQRSSASNSKHTSVPSPDSTRASSLSRRGASPAASDQTERTPSGTAAPTVQGRAAQTALRHACGHLGIRNC</sequence>
<feature type="compositionally biased region" description="Polar residues" evidence="1">
    <location>
        <begin position="495"/>
        <end position="509"/>
    </location>
</feature>
<dbReference type="InterPro" id="IPR004156">
    <property type="entry name" value="OATP"/>
</dbReference>
<keyword evidence="2" id="KW-0812">Transmembrane</keyword>
<organism evidence="3 4">
    <name type="scientific">Macrostomum lignano</name>
    <dbReference type="NCBI Taxonomy" id="282301"/>
    <lineage>
        <taxon>Eukaryota</taxon>
        <taxon>Metazoa</taxon>
        <taxon>Spiralia</taxon>
        <taxon>Lophotrochozoa</taxon>
        <taxon>Platyhelminthes</taxon>
        <taxon>Rhabditophora</taxon>
        <taxon>Macrostomorpha</taxon>
        <taxon>Macrostomida</taxon>
        <taxon>Macrostomidae</taxon>
        <taxon>Macrostomum</taxon>
    </lineage>
</organism>
<dbReference type="AlphaFoldDB" id="A0A1I8F868"/>
<evidence type="ECO:0000256" key="2">
    <source>
        <dbReference type="SAM" id="Phobius"/>
    </source>
</evidence>
<dbReference type="GO" id="GO:0055085">
    <property type="term" value="P:transmembrane transport"/>
    <property type="evidence" value="ECO:0007669"/>
    <property type="project" value="InterPro"/>
</dbReference>
<evidence type="ECO:0000256" key="1">
    <source>
        <dbReference type="SAM" id="MobiDB-lite"/>
    </source>
</evidence>
<feature type="region of interest" description="Disordered" evidence="1">
    <location>
        <begin position="135"/>
        <end position="183"/>
    </location>
</feature>
<feature type="transmembrane region" description="Helical" evidence="2">
    <location>
        <begin position="192"/>
        <end position="213"/>
    </location>
</feature>
<dbReference type="GO" id="GO:0016020">
    <property type="term" value="C:membrane"/>
    <property type="evidence" value="ECO:0007669"/>
    <property type="project" value="InterPro"/>
</dbReference>
<feature type="compositionally biased region" description="Polar residues" evidence="1">
    <location>
        <begin position="463"/>
        <end position="487"/>
    </location>
</feature>
<keyword evidence="3" id="KW-1185">Reference proteome</keyword>
<dbReference type="WBParaSite" id="maker-unitig_24259-snap-gene-0.3-mRNA-1">
    <property type="protein sequence ID" value="maker-unitig_24259-snap-gene-0.3-mRNA-1"/>
    <property type="gene ID" value="maker-unitig_24259-snap-gene-0.3"/>
</dbReference>
<feature type="compositionally biased region" description="Low complexity" evidence="1">
    <location>
        <begin position="383"/>
        <end position="398"/>
    </location>
</feature>
<evidence type="ECO:0000313" key="4">
    <source>
        <dbReference type="WBParaSite" id="maker-unitig_24259-snap-gene-0.3-mRNA-1"/>
    </source>
</evidence>
<feature type="region of interest" description="Disordered" evidence="1">
    <location>
        <begin position="375"/>
        <end position="409"/>
    </location>
</feature>
<dbReference type="Proteomes" id="UP000095280">
    <property type="component" value="Unplaced"/>
</dbReference>